<keyword evidence="2" id="KW-1185">Reference proteome</keyword>
<dbReference type="PANTHER" id="PTHR45678:SF9">
    <property type="entry name" value="CALCIUM-BINDING MITOCHONDRIAL CARRIER PROTEIN ARALAR1"/>
    <property type="match status" value="1"/>
</dbReference>
<dbReference type="GO" id="GO:0015183">
    <property type="term" value="F:L-aspartate transmembrane transporter activity"/>
    <property type="evidence" value="ECO:0007669"/>
    <property type="project" value="TreeGrafter"/>
</dbReference>
<dbReference type="PROSITE" id="PS50920">
    <property type="entry name" value="SOLCAR"/>
    <property type="match status" value="3"/>
</dbReference>
<dbReference type="SUPFAM" id="SSF103506">
    <property type="entry name" value="Mitochondrial carrier"/>
    <property type="match status" value="1"/>
</dbReference>
<dbReference type="GO" id="GO:0005509">
    <property type="term" value="F:calcium ion binding"/>
    <property type="evidence" value="ECO:0007669"/>
    <property type="project" value="InterPro"/>
</dbReference>
<accession>A0A433D897</accession>
<dbReference type="InterPro" id="IPR002048">
    <property type="entry name" value="EF_hand_dom"/>
</dbReference>
<dbReference type="GO" id="GO:0005743">
    <property type="term" value="C:mitochondrial inner membrane"/>
    <property type="evidence" value="ECO:0007669"/>
    <property type="project" value="UniProtKB-SubCell"/>
</dbReference>
<name>A0A433D897_9FUNG</name>
<dbReference type="InterPro" id="IPR018108">
    <property type="entry name" value="MCP_transmembrane"/>
</dbReference>
<dbReference type="InterPro" id="IPR011992">
    <property type="entry name" value="EF-hand-dom_pair"/>
</dbReference>
<dbReference type="PRINTS" id="PR00926">
    <property type="entry name" value="MITOCARRIER"/>
</dbReference>
<dbReference type="PANTHER" id="PTHR45678">
    <property type="entry name" value="MITOCHONDRIAL 2-OXODICARBOXYLATE CARRIER 1-RELATED"/>
    <property type="match status" value="1"/>
</dbReference>
<dbReference type="SUPFAM" id="SSF47473">
    <property type="entry name" value="EF-hand"/>
    <property type="match status" value="1"/>
</dbReference>
<dbReference type="Pfam" id="PF13499">
    <property type="entry name" value="EF-hand_7"/>
    <property type="match status" value="1"/>
</dbReference>
<dbReference type="SMART" id="SM00054">
    <property type="entry name" value="EFh"/>
    <property type="match status" value="3"/>
</dbReference>
<dbReference type="InterPro" id="IPR002067">
    <property type="entry name" value="MCP"/>
</dbReference>
<dbReference type="GO" id="GO:0043490">
    <property type="term" value="P:malate-aspartate shuttle"/>
    <property type="evidence" value="ECO:0007669"/>
    <property type="project" value="TreeGrafter"/>
</dbReference>
<comment type="caution">
    <text evidence="1">The sequence shown here is derived from an EMBL/GenBank/DDBJ whole genome shotgun (WGS) entry which is preliminary data.</text>
</comment>
<reference evidence="1 2" key="1">
    <citation type="journal article" date="2018" name="New Phytol.">
        <title>Phylogenomics of Endogonaceae and evolution of mycorrhizas within Mucoromycota.</title>
        <authorList>
            <person name="Chang Y."/>
            <person name="Desiro A."/>
            <person name="Na H."/>
            <person name="Sandor L."/>
            <person name="Lipzen A."/>
            <person name="Clum A."/>
            <person name="Barry K."/>
            <person name="Grigoriev I.V."/>
            <person name="Martin F.M."/>
            <person name="Stajich J.E."/>
            <person name="Smith M.E."/>
            <person name="Bonito G."/>
            <person name="Spatafora J.W."/>
        </authorList>
    </citation>
    <scope>NUCLEOTIDE SEQUENCE [LARGE SCALE GENOMIC DNA]</scope>
    <source>
        <strain evidence="1 2">GMNB39</strain>
    </source>
</reference>
<dbReference type="Pfam" id="PF00153">
    <property type="entry name" value="Mito_carr"/>
    <property type="match status" value="3"/>
</dbReference>
<evidence type="ECO:0000313" key="2">
    <source>
        <dbReference type="Proteomes" id="UP000268093"/>
    </source>
</evidence>
<evidence type="ECO:0000313" key="1">
    <source>
        <dbReference type="EMBL" id="RUP47097.1"/>
    </source>
</evidence>
<dbReference type="Gene3D" id="1.10.238.10">
    <property type="entry name" value="EF-hand"/>
    <property type="match status" value="2"/>
</dbReference>
<dbReference type="Proteomes" id="UP000268093">
    <property type="component" value="Unassembled WGS sequence"/>
</dbReference>
<sequence>MTIEAQAKSAISGVDGFRNIFNKHASIEKNGQKFMTQEDFLSAIVPNEDFKRIEREQFALLFRVADRGKKGVLSVDDFVIFENLLAKPDAEFEIAFNLFDVNGTGKIDFDQFKQILSANMPQDAVPFNFDCEWLRLYTAGHELTYEEFSQLLKGLQGERLRQEFKFYDKKATGHIDVDSFKKIILDVCKHKLSDSVIDHLPTLTNLYAGSKINFATVVAFHNVVRQMDMIEHIVKKAIDESKDKKITKADFLNTAAKQTRYTLFTPMETDIIFHFAGLGNQTGRLSLEDFAKLLDPRWRLPEAVAVTRAAYGAATSKKHSGFVWDLIESAYAFTLGAIAGSVGATAVYPIDLVKTRMQNQRSKVVGELLYKNSIDCFRKVIKNEGMIGLYRGLGPQLVGVAPEKAIKLTVNDLVRGKLKNKNTGEISFWQEMFSGGAAGGCQVIFTNPLEIVKIRLQVQGEQAKNIDGPPRRSAIWIVRTLGIVGLYKGATACLLRDIPFSAIYFPAYAHLKKDIFHESKDHKLSMGELLLSGAIAGMPAAYFTTPADVIKTRLQVEARKGQTTYNGIVDAARKIYAEEGLRAFFKGGPARILRSSPQFGVTLTVYELLHQLIPLPGSEDAATPIKIMPDVTTDLGMLRTRNALKMLLDLDYRFGVFKSPTPASPARNA</sequence>
<dbReference type="InterPro" id="IPR023395">
    <property type="entry name" value="MCP_dom_sf"/>
</dbReference>
<organism evidence="1 2">
    <name type="scientific">Jimgerdemannia flammicorona</name>
    <dbReference type="NCBI Taxonomy" id="994334"/>
    <lineage>
        <taxon>Eukaryota</taxon>
        <taxon>Fungi</taxon>
        <taxon>Fungi incertae sedis</taxon>
        <taxon>Mucoromycota</taxon>
        <taxon>Mucoromycotina</taxon>
        <taxon>Endogonomycetes</taxon>
        <taxon>Endogonales</taxon>
        <taxon>Endogonaceae</taxon>
        <taxon>Jimgerdemannia</taxon>
    </lineage>
</organism>
<dbReference type="EMBL" id="RBNI01004964">
    <property type="protein sequence ID" value="RUP47097.1"/>
    <property type="molecule type" value="Genomic_DNA"/>
</dbReference>
<dbReference type="InterPro" id="IPR018247">
    <property type="entry name" value="EF_Hand_1_Ca_BS"/>
</dbReference>
<proteinExistence type="predicted"/>
<feature type="non-terminal residue" evidence="1">
    <location>
        <position position="669"/>
    </location>
</feature>
<dbReference type="PROSITE" id="PS50222">
    <property type="entry name" value="EF_HAND_2"/>
    <property type="match status" value="2"/>
</dbReference>
<dbReference type="Gene3D" id="1.50.40.10">
    <property type="entry name" value="Mitochondrial carrier domain"/>
    <property type="match status" value="1"/>
</dbReference>
<dbReference type="InterPro" id="IPR051028">
    <property type="entry name" value="Mito_Solute_Carrier"/>
</dbReference>
<dbReference type="OrthoDB" id="2161at2759"/>
<dbReference type="GO" id="GO:0005313">
    <property type="term" value="F:L-glutamate transmembrane transporter activity"/>
    <property type="evidence" value="ECO:0007669"/>
    <property type="project" value="TreeGrafter"/>
</dbReference>
<gene>
    <name evidence="1" type="ORF">BC936DRAFT_146133</name>
</gene>
<dbReference type="PROSITE" id="PS00018">
    <property type="entry name" value="EF_HAND_1"/>
    <property type="match status" value="1"/>
</dbReference>
<protein>
    <submittedName>
        <fullName evidence="1">Mitochondrial carrier domain-containing protein</fullName>
    </submittedName>
</protein>